<accession>A0ACC2N6B0</accession>
<evidence type="ECO:0000313" key="2">
    <source>
        <dbReference type="Proteomes" id="UP001239111"/>
    </source>
</evidence>
<comment type="caution">
    <text evidence="1">The sequence shown here is derived from an EMBL/GenBank/DDBJ whole genome shotgun (WGS) entry which is preliminary data.</text>
</comment>
<dbReference type="Proteomes" id="UP001239111">
    <property type="component" value="Chromosome 4"/>
</dbReference>
<organism evidence="1 2">
    <name type="scientific">Eretmocerus hayati</name>
    <dbReference type="NCBI Taxonomy" id="131215"/>
    <lineage>
        <taxon>Eukaryota</taxon>
        <taxon>Metazoa</taxon>
        <taxon>Ecdysozoa</taxon>
        <taxon>Arthropoda</taxon>
        <taxon>Hexapoda</taxon>
        <taxon>Insecta</taxon>
        <taxon>Pterygota</taxon>
        <taxon>Neoptera</taxon>
        <taxon>Endopterygota</taxon>
        <taxon>Hymenoptera</taxon>
        <taxon>Apocrita</taxon>
        <taxon>Proctotrupomorpha</taxon>
        <taxon>Chalcidoidea</taxon>
        <taxon>Aphelinidae</taxon>
        <taxon>Aphelininae</taxon>
        <taxon>Eretmocerus</taxon>
    </lineage>
</organism>
<dbReference type="EMBL" id="CM056744">
    <property type="protein sequence ID" value="KAJ8666729.1"/>
    <property type="molecule type" value="Genomic_DNA"/>
</dbReference>
<evidence type="ECO:0000313" key="1">
    <source>
        <dbReference type="EMBL" id="KAJ8666729.1"/>
    </source>
</evidence>
<sequence>MVIIAEEKFARMQTDKRPITPPPPDRIAEQSSDKTVQTVGDNMSRLDAGMYAILASRSEIDERDECIKYLQILRRYLFFKGNEKDVEQSGNVDSTVLENTEEPPITEESIVENLPLAHANSARNLLMYWQNFEPDRFKWNAEGNVILDGRFIPQSDISKLLVNVVSKGNKRGEIPIGQLEMAKFIGSSATPVNLVGNLEILENAKRLTDPLKKALTRAPPSKEPMTPLNPKLRVVEPTVPSPPLTRNGLVKKWLRYRI</sequence>
<gene>
    <name evidence="1" type="ORF">QAD02_008391</name>
</gene>
<protein>
    <submittedName>
        <fullName evidence="1">Uncharacterized protein</fullName>
    </submittedName>
</protein>
<reference evidence="1" key="1">
    <citation type="submission" date="2023-04" db="EMBL/GenBank/DDBJ databases">
        <title>A chromosome-level genome assembly of the parasitoid wasp Eretmocerus hayati.</title>
        <authorList>
            <person name="Zhong Y."/>
            <person name="Liu S."/>
            <person name="Liu Y."/>
        </authorList>
    </citation>
    <scope>NUCLEOTIDE SEQUENCE</scope>
    <source>
        <strain evidence="1">ZJU_SS_LIU_2023</strain>
    </source>
</reference>
<keyword evidence="2" id="KW-1185">Reference proteome</keyword>
<name>A0ACC2N6B0_9HYME</name>
<proteinExistence type="predicted"/>